<evidence type="ECO:0000256" key="1">
    <source>
        <dbReference type="SAM" id="Phobius"/>
    </source>
</evidence>
<evidence type="ECO:0000313" key="3">
    <source>
        <dbReference type="EMBL" id="TDS64365.1"/>
    </source>
</evidence>
<dbReference type="Proteomes" id="UP000295215">
    <property type="component" value="Unassembled WGS sequence"/>
</dbReference>
<dbReference type="AlphaFoldDB" id="A0A4R7F211"/>
<comment type="caution">
    <text evidence="3">The sequence shown here is derived from an EMBL/GenBank/DDBJ whole genome shotgun (WGS) entry which is preliminary data.</text>
</comment>
<keyword evidence="4" id="KW-1185">Reference proteome</keyword>
<keyword evidence="1" id="KW-1133">Transmembrane helix</keyword>
<keyword evidence="1" id="KW-0472">Membrane</keyword>
<protein>
    <recommendedName>
        <fullName evidence="2">DUF6787 domain-containing protein</fullName>
    </recommendedName>
</protein>
<accession>A0A4R7F211</accession>
<organism evidence="3 4">
    <name type="scientific">Myroides indicus</name>
    <dbReference type="NCBI Taxonomy" id="1323422"/>
    <lineage>
        <taxon>Bacteria</taxon>
        <taxon>Pseudomonadati</taxon>
        <taxon>Bacteroidota</taxon>
        <taxon>Flavobacteriia</taxon>
        <taxon>Flavobacteriales</taxon>
        <taxon>Flavobacteriaceae</taxon>
        <taxon>Myroides</taxon>
    </lineage>
</organism>
<proteinExistence type="predicted"/>
<feature type="domain" description="DUF6787" evidence="2">
    <location>
        <begin position="18"/>
        <end position="97"/>
    </location>
</feature>
<gene>
    <name evidence="3" type="ORF">C8P70_10482</name>
</gene>
<name>A0A4R7F211_9FLAO</name>
<sequence>MEKLKQRWGLTSNFQLAIIILVFAITGTTSSLVSKPILSFLGIERGVMHPVLYWILYIILILPVYKVLLVCIGTLFGQHAFFWNFVKKMLRGMKLGFLLPNEKDIY</sequence>
<dbReference type="RefSeq" id="WP_133711814.1">
    <property type="nucleotide sequence ID" value="NZ_SOAG01000004.1"/>
</dbReference>
<reference evidence="3 4" key="1">
    <citation type="submission" date="2019-03" db="EMBL/GenBank/DDBJ databases">
        <title>Genomic Encyclopedia of Archaeal and Bacterial Type Strains, Phase II (KMG-II): from individual species to whole genera.</title>
        <authorList>
            <person name="Goeker M."/>
        </authorList>
    </citation>
    <scope>NUCLEOTIDE SEQUENCE [LARGE SCALE GENOMIC DNA]</scope>
    <source>
        <strain evidence="3 4">DSM 28213</strain>
    </source>
</reference>
<dbReference type="InterPro" id="IPR046714">
    <property type="entry name" value="DUF6787"/>
</dbReference>
<dbReference type="EMBL" id="SOAG01000004">
    <property type="protein sequence ID" value="TDS64365.1"/>
    <property type="molecule type" value="Genomic_DNA"/>
</dbReference>
<evidence type="ECO:0000313" key="4">
    <source>
        <dbReference type="Proteomes" id="UP000295215"/>
    </source>
</evidence>
<dbReference type="Pfam" id="PF20584">
    <property type="entry name" value="DUF6787"/>
    <property type="match status" value="1"/>
</dbReference>
<evidence type="ECO:0000259" key="2">
    <source>
        <dbReference type="Pfam" id="PF20584"/>
    </source>
</evidence>
<dbReference type="OrthoDB" id="1151370at2"/>
<feature type="transmembrane region" description="Helical" evidence="1">
    <location>
        <begin position="12"/>
        <end position="33"/>
    </location>
</feature>
<keyword evidence="1" id="KW-0812">Transmembrane</keyword>
<feature type="transmembrane region" description="Helical" evidence="1">
    <location>
        <begin position="53"/>
        <end position="86"/>
    </location>
</feature>